<keyword evidence="10 17" id="KW-0520">NAD</keyword>
<dbReference type="PROSITE" id="PS51383">
    <property type="entry name" value="YJEF_C_3"/>
    <property type="match status" value="1"/>
</dbReference>
<dbReference type="Pfam" id="PF03853">
    <property type="entry name" value="YjeF_N"/>
    <property type="match status" value="1"/>
</dbReference>
<evidence type="ECO:0000256" key="2">
    <source>
        <dbReference type="ARBA" id="ARBA00000909"/>
    </source>
</evidence>
<dbReference type="PROSITE" id="PS01050">
    <property type="entry name" value="YJEF_C_2"/>
    <property type="match status" value="1"/>
</dbReference>
<dbReference type="EC" id="5.1.99.6" evidence="19"/>
<comment type="function">
    <text evidence="18">Catalyzes the epimerization of the S- and R-forms of NAD(P)HX, a damaged form of NAD(P)H that is a result of enzymatic or heat-dependent hydration. This is a prerequisite for the S-specific NAD(P)H-hydrate dehydratase to allow the repair of both epimers of NAD(P)HX.</text>
</comment>
<evidence type="ECO:0000256" key="11">
    <source>
        <dbReference type="ARBA" id="ARBA00023235"/>
    </source>
</evidence>
<reference evidence="22 23" key="1">
    <citation type="submission" date="2021-03" db="EMBL/GenBank/DDBJ databases">
        <title>Antimicrobial resistance genes in bacteria isolated from Japanese honey, and their potential for conferring macrolide and lincosamide resistance in the American foulbrood pathogen Paenibacillus larvae.</title>
        <authorList>
            <person name="Okamoto M."/>
            <person name="Kumagai M."/>
            <person name="Kanamori H."/>
            <person name="Takamatsu D."/>
        </authorList>
    </citation>
    <scope>NUCLEOTIDE SEQUENCE [LARGE SCALE GENOMIC DNA]</scope>
    <source>
        <strain evidence="22 23">J8TS2</strain>
    </source>
</reference>
<comment type="cofactor">
    <cofactor evidence="18 19">
        <name>K(+)</name>
        <dbReference type="ChEBI" id="CHEBI:29103"/>
    </cofactor>
    <text evidence="18 19">Binds 1 potassium ion per subunit.</text>
</comment>
<feature type="binding site" evidence="17">
    <location>
        <position position="455"/>
    </location>
    <ligand>
        <name>AMP</name>
        <dbReference type="ChEBI" id="CHEBI:456215"/>
    </ligand>
</feature>
<feature type="binding site" evidence="18">
    <location>
        <position position="129"/>
    </location>
    <ligand>
        <name>K(+)</name>
        <dbReference type="ChEBI" id="CHEBI:29103"/>
    </ligand>
</feature>
<evidence type="ECO:0000256" key="12">
    <source>
        <dbReference type="ARBA" id="ARBA00023239"/>
    </source>
</evidence>
<evidence type="ECO:0000256" key="6">
    <source>
        <dbReference type="ARBA" id="ARBA00022741"/>
    </source>
</evidence>
<dbReference type="NCBIfam" id="TIGR00197">
    <property type="entry name" value="yjeF_nterm"/>
    <property type="match status" value="1"/>
</dbReference>
<keyword evidence="5 18" id="KW-0479">Metal-binding</keyword>
<evidence type="ECO:0000256" key="1">
    <source>
        <dbReference type="ARBA" id="ARBA00000013"/>
    </source>
</evidence>
<feature type="binding site" evidence="17">
    <location>
        <position position="389"/>
    </location>
    <ligand>
        <name>(6S)-NADPHX</name>
        <dbReference type="ChEBI" id="CHEBI:64076"/>
    </ligand>
</feature>
<evidence type="ECO:0000256" key="3">
    <source>
        <dbReference type="ARBA" id="ARBA00006001"/>
    </source>
</evidence>
<evidence type="ECO:0000313" key="22">
    <source>
        <dbReference type="EMBL" id="GIN57874.1"/>
    </source>
</evidence>
<comment type="catalytic activity">
    <reaction evidence="15 17 19">
        <text>(6S)-NADHX + ADP = AMP + phosphate + NADH + H(+)</text>
        <dbReference type="Rhea" id="RHEA:32223"/>
        <dbReference type="ChEBI" id="CHEBI:15378"/>
        <dbReference type="ChEBI" id="CHEBI:43474"/>
        <dbReference type="ChEBI" id="CHEBI:57945"/>
        <dbReference type="ChEBI" id="CHEBI:64074"/>
        <dbReference type="ChEBI" id="CHEBI:456215"/>
        <dbReference type="ChEBI" id="CHEBI:456216"/>
        <dbReference type="EC" id="4.2.1.136"/>
    </reaction>
</comment>
<dbReference type="EC" id="4.2.1.136" evidence="19"/>
<keyword evidence="6 17" id="KW-0547">Nucleotide-binding</keyword>
<dbReference type="HAMAP" id="MF_01965">
    <property type="entry name" value="NADHX_dehydratase"/>
    <property type="match status" value="1"/>
</dbReference>
<dbReference type="InterPro" id="IPR017953">
    <property type="entry name" value="Carbohydrate_kinase_pred_CS"/>
</dbReference>
<evidence type="ECO:0000256" key="18">
    <source>
        <dbReference type="HAMAP-Rule" id="MF_01966"/>
    </source>
</evidence>
<evidence type="ECO:0000256" key="7">
    <source>
        <dbReference type="ARBA" id="ARBA00022840"/>
    </source>
</evidence>
<feature type="binding site" evidence="18">
    <location>
        <position position="167"/>
    </location>
    <ligand>
        <name>K(+)</name>
        <dbReference type="ChEBI" id="CHEBI:29103"/>
    </ligand>
</feature>
<keyword evidence="8 17" id="KW-0521">NADP</keyword>
<proteinExistence type="inferred from homology"/>
<evidence type="ECO:0000256" key="13">
    <source>
        <dbReference type="ARBA" id="ARBA00023268"/>
    </source>
</evidence>
<name>A0ABQ4KIT8_9BACI</name>
<gene>
    <name evidence="22" type="primary">nnr</name>
    <name evidence="17" type="synonym">nnrD</name>
    <name evidence="18" type="synonym">nnrE</name>
    <name evidence="22" type="ORF">J8TS2_21930</name>
</gene>
<keyword evidence="7 17" id="KW-0067">ATP-binding</keyword>
<dbReference type="CDD" id="cd01171">
    <property type="entry name" value="YXKO-related"/>
    <property type="match status" value="1"/>
</dbReference>
<evidence type="ECO:0000256" key="16">
    <source>
        <dbReference type="ARBA" id="ARBA00049209"/>
    </source>
</evidence>
<evidence type="ECO:0000256" key="19">
    <source>
        <dbReference type="PIRNR" id="PIRNR017184"/>
    </source>
</evidence>
<dbReference type="PROSITE" id="PS51385">
    <property type="entry name" value="YJEF_N"/>
    <property type="match status" value="1"/>
</dbReference>
<evidence type="ECO:0000256" key="9">
    <source>
        <dbReference type="ARBA" id="ARBA00022958"/>
    </source>
</evidence>
<comment type="catalytic activity">
    <reaction evidence="2 18 19">
        <text>(6R)-NADPHX = (6S)-NADPHX</text>
        <dbReference type="Rhea" id="RHEA:32227"/>
        <dbReference type="ChEBI" id="CHEBI:64076"/>
        <dbReference type="ChEBI" id="CHEBI:64077"/>
        <dbReference type="EC" id="5.1.99.6"/>
    </reaction>
</comment>
<dbReference type="SUPFAM" id="SSF64153">
    <property type="entry name" value="YjeF N-terminal domain-like"/>
    <property type="match status" value="1"/>
</dbReference>
<keyword evidence="23" id="KW-1185">Reference proteome</keyword>
<evidence type="ECO:0000256" key="15">
    <source>
        <dbReference type="ARBA" id="ARBA00048238"/>
    </source>
</evidence>
<dbReference type="InterPro" id="IPR030677">
    <property type="entry name" value="Nnr"/>
</dbReference>
<feature type="binding site" evidence="17">
    <location>
        <position position="456"/>
    </location>
    <ligand>
        <name>(6S)-NADPHX</name>
        <dbReference type="ChEBI" id="CHEBI:64076"/>
    </ligand>
</feature>
<comment type="caution">
    <text evidence="18">Lacks conserved residue(s) required for the propagation of feature annotation.</text>
</comment>
<dbReference type="Pfam" id="PF01256">
    <property type="entry name" value="Carb_kinase"/>
    <property type="match status" value="1"/>
</dbReference>
<feature type="binding site" evidence="17">
    <location>
        <begin position="426"/>
        <end position="430"/>
    </location>
    <ligand>
        <name>AMP</name>
        <dbReference type="ChEBI" id="CHEBI:456215"/>
    </ligand>
</feature>
<evidence type="ECO:0000256" key="4">
    <source>
        <dbReference type="ARBA" id="ARBA00009524"/>
    </source>
</evidence>
<comment type="cofactor">
    <cofactor evidence="17">
        <name>Mg(2+)</name>
        <dbReference type="ChEBI" id="CHEBI:18420"/>
    </cofactor>
</comment>
<comment type="similarity">
    <text evidence="3 19">In the N-terminal section; belongs to the NnrE/AIBP family.</text>
</comment>
<dbReference type="SUPFAM" id="SSF53613">
    <property type="entry name" value="Ribokinase-like"/>
    <property type="match status" value="1"/>
</dbReference>
<comment type="catalytic activity">
    <reaction evidence="16 17 19">
        <text>(6S)-NADPHX + ADP = AMP + phosphate + NADPH + H(+)</text>
        <dbReference type="Rhea" id="RHEA:32235"/>
        <dbReference type="ChEBI" id="CHEBI:15378"/>
        <dbReference type="ChEBI" id="CHEBI:43474"/>
        <dbReference type="ChEBI" id="CHEBI:57783"/>
        <dbReference type="ChEBI" id="CHEBI:64076"/>
        <dbReference type="ChEBI" id="CHEBI:456215"/>
        <dbReference type="ChEBI" id="CHEBI:456216"/>
        <dbReference type="EC" id="4.2.1.136"/>
    </reaction>
</comment>
<feature type="binding site" evidence="17">
    <location>
        <position position="267"/>
    </location>
    <ligand>
        <name>(6S)-NADPHX</name>
        <dbReference type="ChEBI" id="CHEBI:64076"/>
    </ligand>
</feature>
<evidence type="ECO:0000256" key="14">
    <source>
        <dbReference type="ARBA" id="ARBA00025153"/>
    </source>
</evidence>
<feature type="binding site" evidence="17">
    <location>
        <position position="337"/>
    </location>
    <ligand>
        <name>(6S)-NADPHX</name>
        <dbReference type="ChEBI" id="CHEBI:64076"/>
    </ligand>
</feature>
<dbReference type="InterPro" id="IPR004443">
    <property type="entry name" value="YjeF_N_dom"/>
</dbReference>
<comment type="similarity">
    <text evidence="18">Belongs to the NnrE/AIBP family.</text>
</comment>
<feature type="binding site" evidence="18">
    <location>
        <begin position="133"/>
        <end position="139"/>
    </location>
    <ligand>
        <name>(6S)-NADPHX</name>
        <dbReference type="ChEBI" id="CHEBI:64076"/>
    </ligand>
</feature>
<evidence type="ECO:0000313" key="23">
    <source>
        <dbReference type="Proteomes" id="UP000679950"/>
    </source>
</evidence>
<accession>A0ABQ4KIT8</accession>
<organism evidence="22 23">
    <name type="scientific">Lederbergia ruris</name>
    <dbReference type="NCBI Taxonomy" id="217495"/>
    <lineage>
        <taxon>Bacteria</taxon>
        <taxon>Bacillati</taxon>
        <taxon>Bacillota</taxon>
        <taxon>Bacilli</taxon>
        <taxon>Bacillales</taxon>
        <taxon>Bacillaceae</taxon>
        <taxon>Lederbergia</taxon>
    </lineage>
</organism>
<dbReference type="InterPro" id="IPR036652">
    <property type="entry name" value="YjeF_N_dom_sf"/>
</dbReference>
<dbReference type="InterPro" id="IPR000631">
    <property type="entry name" value="CARKD"/>
</dbReference>
<evidence type="ECO:0000259" key="21">
    <source>
        <dbReference type="PROSITE" id="PS51385"/>
    </source>
</evidence>
<dbReference type="HAMAP" id="MF_01966">
    <property type="entry name" value="NADHX_epimerase"/>
    <property type="match status" value="1"/>
</dbReference>
<feature type="binding site" evidence="18">
    <location>
        <begin position="58"/>
        <end position="62"/>
    </location>
    <ligand>
        <name>(6S)-NADPHX</name>
        <dbReference type="ChEBI" id="CHEBI:64076"/>
    </ligand>
</feature>
<comment type="similarity">
    <text evidence="4 19">In the C-terminal section; belongs to the NnrD/CARKD family.</text>
</comment>
<dbReference type="InterPro" id="IPR029056">
    <property type="entry name" value="Ribokinase-like"/>
</dbReference>
<dbReference type="PANTHER" id="PTHR12592:SF0">
    <property type="entry name" value="ATP-DEPENDENT (S)-NAD(P)H-HYDRATE DEHYDRATASE"/>
    <property type="match status" value="1"/>
</dbReference>
<evidence type="ECO:0000256" key="5">
    <source>
        <dbReference type="ARBA" id="ARBA00022723"/>
    </source>
</evidence>
<evidence type="ECO:0000259" key="20">
    <source>
        <dbReference type="PROSITE" id="PS51383"/>
    </source>
</evidence>
<keyword evidence="12 17" id="KW-0456">Lyase</keyword>
<evidence type="ECO:0000256" key="17">
    <source>
        <dbReference type="HAMAP-Rule" id="MF_01965"/>
    </source>
</evidence>
<dbReference type="EMBL" id="BORB01000016">
    <property type="protein sequence ID" value="GIN57874.1"/>
    <property type="molecule type" value="Genomic_DNA"/>
</dbReference>
<dbReference type="NCBIfam" id="TIGR00196">
    <property type="entry name" value="yjeF_cterm"/>
    <property type="match status" value="1"/>
</dbReference>
<feature type="domain" description="YjeF C-terminal" evidence="20">
    <location>
        <begin position="232"/>
        <end position="515"/>
    </location>
</feature>
<dbReference type="Proteomes" id="UP000679950">
    <property type="component" value="Unassembled WGS sequence"/>
</dbReference>
<dbReference type="PIRSF" id="PIRSF017184">
    <property type="entry name" value="Nnr"/>
    <property type="match status" value="1"/>
</dbReference>
<comment type="catalytic activity">
    <reaction evidence="1 18 19">
        <text>(6R)-NADHX = (6S)-NADHX</text>
        <dbReference type="Rhea" id="RHEA:32215"/>
        <dbReference type="ChEBI" id="CHEBI:64074"/>
        <dbReference type="ChEBI" id="CHEBI:64075"/>
        <dbReference type="EC" id="5.1.99.6"/>
    </reaction>
</comment>
<keyword evidence="9 18" id="KW-0630">Potassium</keyword>
<comment type="subunit">
    <text evidence="17">Homotetramer.</text>
</comment>
<sequence>MFVAGQKEMQAMDRYTMEHIGLPGTVLMENAGARIVEEIVASTPHPNPRIMILVGGGNNGGDGLVIARRLFDLGLKPIVCLLVDPTRMKGDAKVHWNVYKNRGFPIFNVYKEDLDKLRDKISQVDIIVDAILGTGVRGPVREPLAKIIEIVNQSANKKTIISVDIPSGVSSDDGSVEGGAIQATETISFVFPKKGFFLQDGPQYIGKWKTVDISVPPSIVANLGLNMPRLLTESLIQASLPKRPGGGHKGTFGHVLVLGGSRSYVGAPLFAAKAAFCTGAGLVTLAVPENIYPLIAGQNPEYLYLPLSEKAGHLADQAIDLLSTRVAQFNTIALGPGIGRFLHGEMWMESLFSILTGQSVVIDADALYLMRNQLDLLHTYEGDIILTPHPGEMATMLKSSIQDVEKNRLEIAENFAKEHRIYLVLKGHRSIIATPDGRTFINPHGHDALSKGGSGDVLTGMIASFLAQGASVEEAIITATYLHAKAGEQQAESLSRYGVTPLDLIEGIRRQLNEVM</sequence>
<feature type="domain" description="YjeF N-terminal" evidence="21">
    <location>
        <begin position="9"/>
        <end position="221"/>
    </location>
</feature>
<keyword evidence="11 18" id="KW-0413">Isomerase</keyword>
<evidence type="ECO:0000256" key="8">
    <source>
        <dbReference type="ARBA" id="ARBA00022857"/>
    </source>
</evidence>
<comment type="function">
    <text evidence="14 19">Bifunctional enzyme that catalyzes the epimerization of the S- and R-forms of NAD(P)HX and the dehydration of the S-form of NAD(P)HX at the expense of ADP, which is converted to AMP. This allows the repair of both epimers of NAD(P)HX, a damaged form of NAD(P)H that is a result of enzymatic or heat-dependent hydration.</text>
</comment>
<dbReference type="RefSeq" id="WP_212966311.1">
    <property type="nucleotide sequence ID" value="NZ_BORB01000016.1"/>
</dbReference>
<feature type="binding site" evidence="18">
    <location>
        <position position="59"/>
    </location>
    <ligand>
        <name>K(+)</name>
        <dbReference type="ChEBI" id="CHEBI:29103"/>
    </ligand>
</feature>
<comment type="function">
    <text evidence="17">Catalyzes the dehydration of the S-form of NAD(P)HX at the expense of ADP, which is converted to AMP. Together with NAD(P)HX epimerase, which catalyzes the epimerization of the S- and R-forms, the enzyme allows the repair of both epimers of NAD(P)HX, a damaged form of NAD(P)H that is a result of enzymatic or heat-dependent hydration.</text>
</comment>
<dbReference type="Gene3D" id="3.40.1190.20">
    <property type="match status" value="1"/>
</dbReference>
<dbReference type="Gene3D" id="3.40.50.10260">
    <property type="entry name" value="YjeF N-terminal domain"/>
    <property type="match status" value="1"/>
</dbReference>
<feature type="binding site" evidence="18">
    <location>
        <position position="164"/>
    </location>
    <ligand>
        <name>(6S)-NADPHX</name>
        <dbReference type="ChEBI" id="CHEBI:64076"/>
    </ligand>
</feature>
<evidence type="ECO:0000256" key="10">
    <source>
        <dbReference type="ARBA" id="ARBA00023027"/>
    </source>
</evidence>
<dbReference type="PANTHER" id="PTHR12592">
    <property type="entry name" value="ATP-DEPENDENT (S)-NAD(P)H-HYDRATE DEHYDRATASE FAMILY MEMBER"/>
    <property type="match status" value="1"/>
</dbReference>
<keyword evidence="13" id="KW-0511">Multifunctional enzyme</keyword>
<protein>
    <recommendedName>
        <fullName evidence="19">Bifunctional NAD(P)H-hydrate repair enzyme</fullName>
    </recommendedName>
    <alternativeName>
        <fullName evidence="19">Nicotinamide nucleotide repair protein</fullName>
    </alternativeName>
    <domain>
        <recommendedName>
            <fullName evidence="19">ADP-dependent (S)-NAD(P)H-hydrate dehydratase</fullName>
            <ecNumber evidence="19">4.2.1.136</ecNumber>
        </recommendedName>
        <alternativeName>
            <fullName evidence="19">ADP-dependent NAD(P)HX dehydratase</fullName>
        </alternativeName>
    </domain>
    <domain>
        <recommendedName>
            <fullName evidence="19">NAD(P)H-hydrate epimerase</fullName>
            <ecNumber evidence="19">5.1.99.6</ecNumber>
        </recommendedName>
    </domain>
</protein>
<comment type="similarity">
    <text evidence="17">Belongs to the NnrD/CARKD family.</text>
</comment>
<comment type="caution">
    <text evidence="22">The sequence shown here is derived from an EMBL/GenBank/DDBJ whole genome shotgun (WGS) entry which is preliminary data.</text>
</comment>